<reference evidence="4 5" key="1">
    <citation type="submission" date="2017-09" db="EMBL/GenBank/DDBJ databases">
        <title>Genome sequencing of Besnoitia besnoiti strain Bb-Ger1.</title>
        <authorList>
            <person name="Schares G."/>
            <person name="Venepally P."/>
            <person name="Lorenzi H.A."/>
        </authorList>
    </citation>
    <scope>NUCLEOTIDE SEQUENCE [LARGE SCALE GENOMIC DNA]</scope>
    <source>
        <strain evidence="4 5">Bb-Ger1</strain>
    </source>
</reference>
<feature type="compositionally biased region" description="Basic and acidic residues" evidence="2">
    <location>
        <begin position="668"/>
        <end position="682"/>
    </location>
</feature>
<feature type="compositionally biased region" description="Acidic residues" evidence="2">
    <location>
        <begin position="1"/>
        <end position="10"/>
    </location>
</feature>
<proteinExistence type="predicted"/>
<dbReference type="STRING" id="94643.A0A2A9MJT1"/>
<comment type="caution">
    <text evidence="4">The sequence shown here is derived from an EMBL/GenBank/DDBJ whole genome shotgun (WGS) entry which is preliminary data.</text>
</comment>
<dbReference type="KEGG" id="bbes:BESB_055080"/>
<dbReference type="EMBL" id="NWUJ01000004">
    <property type="protein sequence ID" value="PFH35857.1"/>
    <property type="molecule type" value="Genomic_DNA"/>
</dbReference>
<dbReference type="RefSeq" id="XP_029219866.1">
    <property type="nucleotide sequence ID" value="XM_029363943.1"/>
</dbReference>
<feature type="compositionally biased region" description="Basic and acidic residues" evidence="2">
    <location>
        <begin position="393"/>
        <end position="404"/>
    </location>
</feature>
<evidence type="ECO:0000256" key="1">
    <source>
        <dbReference type="SAM" id="Coils"/>
    </source>
</evidence>
<feature type="domain" description="GIY-YIG" evidence="3">
    <location>
        <begin position="144"/>
        <end position="230"/>
    </location>
</feature>
<feature type="compositionally biased region" description="Gly residues" evidence="2">
    <location>
        <begin position="962"/>
        <end position="975"/>
    </location>
</feature>
<dbReference type="PROSITE" id="PS50164">
    <property type="entry name" value="GIY_YIG"/>
    <property type="match status" value="1"/>
</dbReference>
<dbReference type="AlphaFoldDB" id="A0A2A9MJT1"/>
<keyword evidence="5" id="KW-1185">Reference proteome</keyword>
<feature type="compositionally biased region" description="Polar residues" evidence="2">
    <location>
        <begin position="1198"/>
        <end position="1219"/>
    </location>
</feature>
<dbReference type="PANTHER" id="PTHR20208">
    <property type="entry name" value="STRUCTURE-SPECIFIC ENDONUCLEASE SUBUNIT SLX1"/>
    <property type="match status" value="1"/>
</dbReference>
<dbReference type="Proteomes" id="UP000224006">
    <property type="component" value="Chromosome IV"/>
</dbReference>
<feature type="region of interest" description="Disordered" evidence="2">
    <location>
        <begin position="1"/>
        <end position="26"/>
    </location>
</feature>
<feature type="region of interest" description="Disordered" evidence="2">
    <location>
        <begin position="602"/>
        <end position="793"/>
    </location>
</feature>
<gene>
    <name evidence="4" type="ORF">BESB_055080</name>
</gene>
<feature type="region of interest" description="Disordered" evidence="2">
    <location>
        <begin position="1017"/>
        <end position="1226"/>
    </location>
</feature>
<feature type="compositionally biased region" description="Basic and acidic residues" evidence="2">
    <location>
        <begin position="262"/>
        <end position="278"/>
    </location>
</feature>
<feature type="compositionally biased region" description="Low complexity" evidence="2">
    <location>
        <begin position="532"/>
        <end position="544"/>
    </location>
</feature>
<organism evidence="4 5">
    <name type="scientific">Besnoitia besnoiti</name>
    <name type="common">Apicomplexan protozoan</name>
    <dbReference type="NCBI Taxonomy" id="94643"/>
    <lineage>
        <taxon>Eukaryota</taxon>
        <taxon>Sar</taxon>
        <taxon>Alveolata</taxon>
        <taxon>Apicomplexa</taxon>
        <taxon>Conoidasida</taxon>
        <taxon>Coccidia</taxon>
        <taxon>Eucoccidiorida</taxon>
        <taxon>Eimeriorina</taxon>
        <taxon>Sarcocystidae</taxon>
        <taxon>Besnoitia</taxon>
    </lineage>
</organism>
<feature type="region of interest" description="Disordered" evidence="2">
    <location>
        <begin position="529"/>
        <end position="565"/>
    </location>
</feature>
<sequence length="1252" mass="130520">MRFAVEEDTEDARTGRRLGLAGGDRGRLPWREGEGLAASQGCSSQALAPAASGAYPCGAHEFPFSPSSRLPFRQNSQQPLSQVSSEGRLDPAGALQAALPLAGVSAGALGAAELEEIPGDMHSDASQSRPGRPVLKATGLYGEGFHCVYLLRSLKNSRYTYVGYSVHPLNRLKQHNGDIAHGGAWKTKKNRPWYLVLVVHGFPTAVAALQFEWRWQRAAPALDFLPRSAAPAGSQDRARASQRPRALSSQKGRQRAVASSGGDKKAEPASRRRGDETPTHTAAAAREGLNRAQVNRPRGVAPQHAASAPSSASSCVSLSGVPSSFSASRPLSFSSALRGPPSSLLKDEPSRAAGDAGARRKATTEGPGAPAPDSGRQPSCGGLDFARSGAGAEAREREGPRQTEEAPANQRNLDEDEPLQSEPPQRRRRKRQLLLAQLERQRAQEKEASLQHTSRRAVPACHQKTYTLSRTGGVVVRVGQRLRALLALLQAAPFCRMPLSIHVVDGSVAAPFFRSVLLQRAELASDRRHASAPESLAHSGAAAASPPPAALTRDEARTGESPEAAGATLAARKAAGLWLAPHVSVSFGAAELLLPLVVASGKRKAGPGEGATAQATEGKNQGLEERHCDGADTRRSDAATRAAPRDSEEGTPADRHKQGDSQPVSEGQEGRSASETDSQAREDWDETSLDAKGREAHSMNVDDESSARPFASVHAETSPREDISAARGRRCGGKPHVTPGAERTPRGERAQAPLPLLSRAVPLGREFSTRKGMQPVSSASAAPSADSDSDRSSAAPAALVTVAASGGASRPAAGASPSPLPQACMASGARSSAAAAPSEVPPVACFRDEEGMLGASVACLLCGAAFGARQRATQCATCGGLSHIICAARRALQTEFARRDAPPLAGETQNRGRKTAQPAPPLPPPGERFASGLRDRLRLGPACGSPAAEDTDGRDEAQGVIVEGGGGDAQGGGREANGEPPAVDESRGFALVPEAAECARCGRVASWSAVLSRSVRFDLSEETSNPRAKKACTARVCTRKKETENEEGSSSSPYSSARPLHAPPTSAASAASPSGPAVPGPRALGPAPAPRWAAYSVASSSFSGSPADGGKAAPAPDSICGSARAFAATGRRNEWRGGESPLRKDAATRRTRRKLRGSGDEREVRAGAGSGRRRRRTELRGDTRKTPGSEAHAGEATGDSTSFLLQTGEGQSLSANAESPPQEIDLSSDILPTFDATTVIHILSSEDEAETV</sequence>
<dbReference type="GeneID" id="40310437"/>
<keyword evidence="1" id="KW-0175">Coiled coil</keyword>
<evidence type="ECO:0000259" key="3">
    <source>
        <dbReference type="PROSITE" id="PS50164"/>
    </source>
</evidence>
<dbReference type="Pfam" id="PF01541">
    <property type="entry name" value="GIY-YIG"/>
    <property type="match status" value="1"/>
</dbReference>
<feature type="compositionally biased region" description="Low complexity" evidence="2">
    <location>
        <begin position="1063"/>
        <end position="1118"/>
    </location>
</feature>
<dbReference type="VEuPathDB" id="ToxoDB:BESB_055080"/>
<accession>A0A2A9MJT1</accession>
<feature type="compositionally biased region" description="Basic and acidic residues" evidence="2">
    <location>
        <begin position="1131"/>
        <end position="1148"/>
    </location>
</feature>
<feature type="compositionally biased region" description="Basic and acidic residues" evidence="2">
    <location>
        <begin position="622"/>
        <end position="659"/>
    </location>
</feature>
<protein>
    <recommendedName>
        <fullName evidence="3">GIY-YIG domain-containing protein</fullName>
    </recommendedName>
</protein>
<dbReference type="InterPro" id="IPR035901">
    <property type="entry name" value="GIY-YIG_endonuc_sf"/>
</dbReference>
<evidence type="ECO:0000256" key="2">
    <source>
        <dbReference type="SAM" id="MobiDB-lite"/>
    </source>
</evidence>
<feature type="region of interest" description="Disordered" evidence="2">
    <location>
        <begin position="229"/>
        <end position="428"/>
    </location>
</feature>
<feature type="compositionally biased region" description="Low complexity" evidence="2">
    <location>
        <begin position="300"/>
        <end position="338"/>
    </location>
</feature>
<feature type="region of interest" description="Disordered" evidence="2">
    <location>
        <begin position="897"/>
        <end position="985"/>
    </location>
</feature>
<feature type="compositionally biased region" description="Basic and acidic residues" evidence="2">
    <location>
        <begin position="1178"/>
        <end position="1187"/>
    </location>
</feature>
<dbReference type="InterPro" id="IPR000305">
    <property type="entry name" value="GIY-YIG_endonuc"/>
</dbReference>
<feature type="compositionally biased region" description="Polar residues" evidence="2">
    <location>
        <begin position="68"/>
        <end position="85"/>
    </location>
</feature>
<feature type="region of interest" description="Disordered" evidence="2">
    <location>
        <begin position="68"/>
        <end position="88"/>
    </location>
</feature>
<dbReference type="InterPro" id="IPR050381">
    <property type="entry name" value="SLX1_endonuclease"/>
</dbReference>
<dbReference type="OrthoDB" id="24645at2759"/>
<feature type="coiled-coil region" evidence="1">
    <location>
        <begin position="428"/>
        <end position="455"/>
    </location>
</feature>
<evidence type="ECO:0000313" key="4">
    <source>
        <dbReference type="EMBL" id="PFH35857.1"/>
    </source>
</evidence>
<name>A0A2A9MJT1_BESBE</name>
<evidence type="ECO:0000313" key="5">
    <source>
        <dbReference type="Proteomes" id="UP000224006"/>
    </source>
</evidence>
<feature type="compositionally biased region" description="Low complexity" evidence="2">
    <location>
        <begin position="777"/>
        <end position="793"/>
    </location>
</feature>
<dbReference type="CDD" id="cd10455">
    <property type="entry name" value="GIY-YIG_SLX1"/>
    <property type="match status" value="1"/>
</dbReference>
<dbReference type="Gene3D" id="3.40.1440.10">
    <property type="entry name" value="GIY-YIG endonuclease"/>
    <property type="match status" value="1"/>
</dbReference>